<dbReference type="EMBL" id="CAMGYJ010000005">
    <property type="protein sequence ID" value="CAI0409037.1"/>
    <property type="molecule type" value="Genomic_DNA"/>
</dbReference>
<keyword evidence="4" id="KW-1185">Reference proteome</keyword>
<evidence type="ECO:0000259" key="2">
    <source>
        <dbReference type="Pfam" id="PF12146"/>
    </source>
</evidence>
<dbReference type="InterPro" id="IPR022742">
    <property type="entry name" value="Hydrolase_4"/>
</dbReference>
<accession>A0AAV0JHN8</accession>
<dbReference type="InterPro" id="IPR051044">
    <property type="entry name" value="MAG_DAG_Lipase"/>
</dbReference>
<dbReference type="InterPro" id="IPR029058">
    <property type="entry name" value="AB_hydrolase_fold"/>
</dbReference>
<feature type="region of interest" description="Disordered" evidence="1">
    <location>
        <begin position="50"/>
        <end position="69"/>
    </location>
</feature>
<dbReference type="Gene3D" id="3.40.50.1820">
    <property type="entry name" value="alpha/beta hydrolase"/>
    <property type="match status" value="1"/>
</dbReference>
<dbReference type="SUPFAM" id="SSF53474">
    <property type="entry name" value="alpha/beta-Hydrolases"/>
    <property type="match status" value="1"/>
</dbReference>
<dbReference type="Proteomes" id="UP001154282">
    <property type="component" value="Unassembled WGS sequence"/>
</dbReference>
<comment type="caution">
    <text evidence="3">The sequence shown here is derived from an EMBL/GenBank/DDBJ whole genome shotgun (WGS) entry which is preliminary data.</text>
</comment>
<organism evidence="3 4">
    <name type="scientific">Linum tenue</name>
    <dbReference type="NCBI Taxonomy" id="586396"/>
    <lineage>
        <taxon>Eukaryota</taxon>
        <taxon>Viridiplantae</taxon>
        <taxon>Streptophyta</taxon>
        <taxon>Embryophyta</taxon>
        <taxon>Tracheophyta</taxon>
        <taxon>Spermatophyta</taxon>
        <taxon>Magnoliopsida</taxon>
        <taxon>eudicotyledons</taxon>
        <taxon>Gunneridae</taxon>
        <taxon>Pentapetalae</taxon>
        <taxon>rosids</taxon>
        <taxon>fabids</taxon>
        <taxon>Malpighiales</taxon>
        <taxon>Linaceae</taxon>
        <taxon>Linum</taxon>
    </lineage>
</organism>
<dbReference type="Pfam" id="PF12146">
    <property type="entry name" value="Hydrolase_4"/>
    <property type="match status" value="1"/>
</dbReference>
<proteinExistence type="predicted"/>
<evidence type="ECO:0000313" key="4">
    <source>
        <dbReference type="Proteomes" id="UP001154282"/>
    </source>
</evidence>
<feature type="compositionally biased region" description="Low complexity" evidence="1">
    <location>
        <begin position="50"/>
        <end position="64"/>
    </location>
</feature>
<dbReference type="PANTHER" id="PTHR11614">
    <property type="entry name" value="PHOSPHOLIPASE-RELATED"/>
    <property type="match status" value="1"/>
</dbReference>
<protein>
    <recommendedName>
        <fullName evidence="2">Serine aminopeptidase S33 domain-containing protein</fullName>
    </recommendedName>
</protein>
<feature type="domain" description="Serine aminopeptidase S33" evidence="2">
    <location>
        <begin position="125"/>
        <end position="362"/>
    </location>
</feature>
<dbReference type="AlphaFoldDB" id="A0AAV0JHN8"/>
<name>A0AAV0JHN8_9ROSI</name>
<reference evidence="3" key="1">
    <citation type="submission" date="2022-08" db="EMBL/GenBank/DDBJ databases">
        <authorList>
            <person name="Gutierrez-Valencia J."/>
        </authorList>
    </citation>
    <scope>NUCLEOTIDE SEQUENCE</scope>
</reference>
<evidence type="ECO:0000256" key="1">
    <source>
        <dbReference type="SAM" id="MobiDB-lite"/>
    </source>
</evidence>
<evidence type="ECO:0000313" key="3">
    <source>
        <dbReference type="EMBL" id="CAI0409037.1"/>
    </source>
</evidence>
<gene>
    <name evidence="3" type="ORF">LITE_LOCUS14228</name>
</gene>
<dbReference type="FunFam" id="3.40.50.1820:FF:000131">
    <property type="entry name" value="Monoglyceride lipase"/>
    <property type="match status" value="1"/>
</dbReference>
<sequence length="382" mass="42328">MSTVAEMEPLTSGASNRIIPILRVLRKSLIFIQSIFLALLLVLFPRRRPSSSSASADSSASSNSSKRRSMWRLEEEDTLRRRALAEVIDMTVDGDTRCRWSTSLFFGVKRNALFCRSWFPLHDDLKGILVIIHGLNEHGGRYAHFAKQLNSSNFGVYAMDWIGHGGSDGLHGYVPSLDHVVADTGAFLEKIKSDNPGVPCFLFGHSTGGAVVLKAASYPRIQEMVEGIVLTSPALRVKPAHPIVAALAPIVSLVAPRFQFKGANKRGIPVSRDPAALLAKYSDPLVYTGPIRVRTGHEILRISSYLMHNIKSVTVPFFVLHGTADRVTDPLASQDLYNEAASKFKDIRLYEGFLHDLLFEPEREEIAQEIIDWMETKLAAGF</sequence>